<gene>
    <name evidence="11" type="primary">ald1</name>
    <name evidence="11" type="ORF">VPARA_04890</name>
</gene>
<evidence type="ECO:0000256" key="4">
    <source>
        <dbReference type="ARBA" id="ARBA00024226"/>
    </source>
</evidence>
<feature type="domain" description="Aldehyde dehydrogenase" evidence="10">
    <location>
        <begin position="29"/>
        <end position="476"/>
    </location>
</feature>
<dbReference type="RefSeq" id="WP_080966451.1">
    <property type="nucleotide sequence ID" value="NZ_JZWI01000003.1"/>
</dbReference>
<comment type="subunit">
    <text evidence="2">Homodimer.</text>
</comment>
<proteinExistence type="inferred from homology"/>
<dbReference type="Pfam" id="PF00171">
    <property type="entry name" value="Aldedh"/>
    <property type="match status" value="1"/>
</dbReference>
<dbReference type="Gene3D" id="3.40.605.10">
    <property type="entry name" value="Aldehyde Dehydrogenase, Chain A, domain 1"/>
    <property type="match status" value="1"/>
</dbReference>
<comment type="catalytic activity">
    <reaction evidence="6">
        <text>4-(hydroxymethyl)benzenesulfonate + NAD(+) = 4-formylbenzenesulfonate + NADH + H(+)</text>
        <dbReference type="Rhea" id="RHEA:24412"/>
        <dbReference type="ChEBI" id="CHEBI:11944"/>
        <dbReference type="ChEBI" id="CHEBI:11987"/>
        <dbReference type="ChEBI" id="CHEBI:15378"/>
        <dbReference type="ChEBI" id="CHEBI:57540"/>
        <dbReference type="ChEBI" id="CHEBI:57945"/>
        <dbReference type="EC" id="1.1.1.257"/>
    </reaction>
</comment>
<dbReference type="PANTHER" id="PTHR42804">
    <property type="entry name" value="ALDEHYDE DEHYDROGENASE"/>
    <property type="match status" value="1"/>
</dbReference>
<dbReference type="InterPro" id="IPR016161">
    <property type="entry name" value="Ald_DH/histidinol_DH"/>
</dbReference>
<evidence type="ECO:0000313" key="12">
    <source>
        <dbReference type="Proteomes" id="UP000035170"/>
    </source>
</evidence>
<evidence type="ECO:0000256" key="7">
    <source>
        <dbReference type="ARBA" id="ARBA00056807"/>
    </source>
</evidence>
<dbReference type="InterPro" id="IPR016160">
    <property type="entry name" value="Ald_DH_CS_CYS"/>
</dbReference>
<keyword evidence="3 11" id="KW-0560">Oxidoreductase</keyword>
<comment type="function">
    <text evidence="7">Involved in the toluene-4-sulfonate degradation pathway. Does not discriminate between the sulfonate and the carboxyl substituents and can also be involved in the p-toluenecarboxylate degradation pathway.</text>
</comment>
<dbReference type="GO" id="GO:0018462">
    <property type="term" value="F:4-(hydroxymethyl)benzenesulfonate dehydrogenase activity"/>
    <property type="evidence" value="ECO:0007669"/>
    <property type="project" value="UniProtKB-EC"/>
</dbReference>
<comment type="catalytic activity">
    <reaction evidence="5">
        <text>an aldehyde + NAD(+) + H2O = a carboxylate + NADH + 2 H(+)</text>
        <dbReference type="Rhea" id="RHEA:16185"/>
        <dbReference type="ChEBI" id="CHEBI:15377"/>
        <dbReference type="ChEBI" id="CHEBI:15378"/>
        <dbReference type="ChEBI" id="CHEBI:17478"/>
        <dbReference type="ChEBI" id="CHEBI:29067"/>
        <dbReference type="ChEBI" id="CHEBI:57540"/>
        <dbReference type="ChEBI" id="CHEBI:57945"/>
        <dbReference type="EC" id="1.2.1.3"/>
    </reaction>
</comment>
<comment type="similarity">
    <text evidence="1">Belongs to the aldehyde dehydrogenase family.</text>
</comment>
<evidence type="ECO:0000256" key="5">
    <source>
        <dbReference type="ARBA" id="ARBA00049194"/>
    </source>
</evidence>
<dbReference type="Gene3D" id="3.40.309.10">
    <property type="entry name" value="Aldehyde Dehydrogenase, Chain A, domain 2"/>
    <property type="match status" value="1"/>
</dbReference>
<dbReference type="GO" id="GO:0004029">
    <property type="term" value="F:aldehyde dehydrogenase (NAD+) activity"/>
    <property type="evidence" value="ECO:0007669"/>
    <property type="project" value="UniProtKB-EC"/>
</dbReference>
<keyword evidence="12" id="KW-1185">Reference proteome</keyword>
<dbReference type="InterPro" id="IPR016162">
    <property type="entry name" value="Ald_DH_N"/>
</dbReference>
<dbReference type="InterPro" id="IPR016163">
    <property type="entry name" value="Ald_DH_C"/>
</dbReference>
<dbReference type="SUPFAM" id="SSF53720">
    <property type="entry name" value="ALDH-like"/>
    <property type="match status" value="1"/>
</dbReference>
<comment type="caution">
    <text evidence="11">The sequence shown here is derived from an EMBL/GenBank/DDBJ whole genome shotgun (WGS) entry which is preliminary data.</text>
</comment>
<dbReference type="EMBL" id="JZWI01000003">
    <property type="protein sequence ID" value="KLN58374.1"/>
    <property type="molecule type" value="Genomic_DNA"/>
</dbReference>
<evidence type="ECO:0000256" key="3">
    <source>
        <dbReference type="ARBA" id="ARBA00023002"/>
    </source>
</evidence>
<protein>
    <recommendedName>
        <fullName evidence="9">Toluenesulfonate aldehyde dehydrogenase TsaD</fullName>
        <ecNumber evidence="8">1.1.1.257</ecNumber>
        <ecNumber evidence="4">1.2.1.3</ecNumber>
    </recommendedName>
</protein>
<accession>A0A0H2M7C4</accession>
<dbReference type="PROSITE" id="PS00070">
    <property type="entry name" value="ALDEHYDE_DEHYDR_CYS"/>
    <property type="match status" value="1"/>
</dbReference>
<dbReference type="Proteomes" id="UP000035170">
    <property type="component" value="Unassembled WGS sequence"/>
</dbReference>
<dbReference type="FunFam" id="3.40.605.10:FF:000007">
    <property type="entry name" value="NAD/NADP-dependent betaine aldehyde dehydrogenase"/>
    <property type="match status" value="1"/>
</dbReference>
<evidence type="ECO:0000256" key="6">
    <source>
        <dbReference type="ARBA" id="ARBA00051407"/>
    </source>
</evidence>
<evidence type="ECO:0000256" key="1">
    <source>
        <dbReference type="ARBA" id="ARBA00009986"/>
    </source>
</evidence>
<dbReference type="AlphaFoldDB" id="A0A0H2M7C4"/>
<dbReference type="InterPro" id="IPR015590">
    <property type="entry name" value="Aldehyde_DH_dom"/>
</dbReference>
<dbReference type="PANTHER" id="PTHR42804:SF1">
    <property type="entry name" value="ALDEHYDE DEHYDROGENASE-RELATED"/>
    <property type="match status" value="1"/>
</dbReference>
<reference evidence="11 12" key="1">
    <citation type="submission" date="2015-03" db="EMBL/GenBank/DDBJ databases">
        <title>Genome sequence of Variovorax paradoxus TBEA6.</title>
        <authorList>
            <person name="Poehlein A."/>
            <person name="Schuldes J."/>
            <person name="Wuebbeler J.H."/>
            <person name="Hiessl S."/>
            <person name="Steinbuechel A."/>
            <person name="Daniel R."/>
        </authorList>
    </citation>
    <scope>NUCLEOTIDE SEQUENCE [LARGE SCALE GENOMIC DNA]</scope>
    <source>
        <strain evidence="11 12">TBEA6</strain>
    </source>
</reference>
<organism evidence="11 12">
    <name type="scientific">Variovorax paradoxus</name>
    <dbReference type="NCBI Taxonomy" id="34073"/>
    <lineage>
        <taxon>Bacteria</taxon>
        <taxon>Pseudomonadati</taxon>
        <taxon>Pseudomonadota</taxon>
        <taxon>Betaproteobacteria</taxon>
        <taxon>Burkholderiales</taxon>
        <taxon>Comamonadaceae</taxon>
        <taxon>Variovorax</taxon>
    </lineage>
</organism>
<evidence type="ECO:0000256" key="9">
    <source>
        <dbReference type="ARBA" id="ARBA00079883"/>
    </source>
</evidence>
<dbReference type="EC" id="1.2.1.3" evidence="4"/>
<dbReference type="EC" id="1.1.1.257" evidence="8"/>
<sequence length="483" mass="51846">MQQSKLTMHAPHFYIAGEWRSPRNNITLRDVIDPSTEEPFAQIAVGSTDDIDDAVAAAKVAFSTFGFSKVEERIALLERVIEVYSRRQDEIAEAISMEMGSPLKLARQAHAAAGLAHLQQALEALKKHNFEEVINGTRVVREPIGVCALITPWNWPMNQVGCKVAAALAAGCTMVLKPSVSSPISALLFAEVLDEAGVPAGVFNLVNGDGSALGMYLAQHPDVDMVSFTGSTPAGIAVAKAAADTVKRVHQELGGKSPNIVLDDADLERAVTHGVRACFGNSGQSCNAPTRLLVPASRHDEAVEIARAVAEKIVVGDPRDESSVLGPVVSRRQFNSIQELIRQGIEEGAQLVSGGLGRPEGLSKGYYVRPTVFGAVRNDMAVAREEIFGPVLVIIPYKDDDDAVAIANDSPFGLSSYVSSADHDRARKVARRLRAGMVHINGAPTDRAAPFGGYKQSGNGREWGRFGIEDYLEVKSMFGHESQ</sequence>
<dbReference type="PATRIC" id="fig|34073.19.peg.489"/>
<evidence type="ECO:0000313" key="11">
    <source>
        <dbReference type="EMBL" id="KLN58374.1"/>
    </source>
</evidence>
<dbReference type="CDD" id="cd07138">
    <property type="entry name" value="ALDH_CddD_SSP0762"/>
    <property type="match status" value="1"/>
</dbReference>
<name>A0A0H2M7C4_VARPD</name>
<evidence type="ECO:0000256" key="2">
    <source>
        <dbReference type="ARBA" id="ARBA00011738"/>
    </source>
</evidence>
<dbReference type="FunFam" id="3.40.309.10:FF:000009">
    <property type="entry name" value="Aldehyde dehydrogenase A"/>
    <property type="match status" value="1"/>
</dbReference>
<evidence type="ECO:0000259" key="10">
    <source>
        <dbReference type="Pfam" id="PF00171"/>
    </source>
</evidence>
<evidence type="ECO:0000256" key="8">
    <source>
        <dbReference type="ARBA" id="ARBA00066857"/>
    </source>
</evidence>